<feature type="binding site" evidence="16">
    <location>
        <begin position="112"/>
        <end position="115"/>
    </location>
    <ligand>
        <name>substrate</name>
    </ligand>
</feature>
<evidence type="ECO:0000256" key="6">
    <source>
        <dbReference type="ARBA" id="ARBA00012102"/>
    </source>
</evidence>
<evidence type="ECO:0000256" key="5">
    <source>
        <dbReference type="ARBA" id="ARBA00011738"/>
    </source>
</evidence>
<keyword evidence="8 16" id="KW-0808">Transferase</keyword>
<protein>
    <recommendedName>
        <fullName evidence="15 16">Type III pantothenate kinase</fullName>
        <ecNumber evidence="6 16">2.7.1.33</ecNumber>
    </recommendedName>
    <alternativeName>
        <fullName evidence="16">PanK-III</fullName>
    </alternativeName>
    <alternativeName>
        <fullName evidence="16">Pantothenic acid kinase</fullName>
    </alternativeName>
</protein>
<evidence type="ECO:0000256" key="12">
    <source>
        <dbReference type="ARBA" id="ARBA00022958"/>
    </source>
</evidence>
<comment type="caution">
    <text evidence="17">The sequence shown here is derived from an EMBL/GenBank/DDBJ whole genome shotgun (WGS) entry which is preliminary data.</text>
</comment>
<keyword evidence="7 16" id="KW-0963">Cytoplasm</keyword>
<dbReference type="Pfam" id="PF03309">
    <property type="entry name" value="Pan_kinase"/>
    <property type="match status" value="1"/>
</dbReference>
<name>A0A7K3NLW6_9BACT</name>
<dbReference type="GO" id="GO:0015937">
    <property type="term" value="P:coenzyme A biosynthetic process"/>
    <property type="evidence" value="ECO:0007669"/>
    <property type="project" value="UniProtKB-UniRule"/>
</dbReference>
<evidence type="ECO:0000256" key="16">
    <source>
        <dbReference type="HAMAP-Rule" id="MF_01274"/>
    </source>
</evidence>
<organism evidence="17 18">
    <name type="scientific">Desulfolutivibrio sulfodismutans</name>
    <dbReference type="NCBI Taxonomy" id="63561"/>
    <lineage>
        <taxon>Bacteria</taxon>
        <taxon>Pseudomonadati</taxon>
        <taxon>Thermodesulfobacteriota</taxon>
        <taxon>Desulfovibrionia</taxon>
        <taxon>Desulfovibrionales</taxon>
        <taxon>Desulfovibrionaceae</taxon>
        <taxon>Desulfolutivibrio</taxon>
    </lineage>
</organism>
<evidence type="ECO:0000256" key="7">
    <source>
        <dbReference type="ARBA" id="ARBA00022490"/>
    </source>
</evidence>
<evidence type="ECO:0000256" key="3">
    <source>
        <dbReference type="ARBA" id="ARBA00004496"/>
    </source>
</evidence>
<proteinExistence type="inferred from homology"/>
<feature type="binding site" evidence="16">
    <location>
        <position position="105"/>
    </location>
    <ligand>
        <name>substrate</name>
    </ligand>
</feature>
<evidence type="ECO:0000256" key="11">
    <source>
        <dbReference type="ARBA" id="ARBA00022840"/>
    </source>
</evidence>
<dbReference type="GO" id="GO:0046872">
    <property type="term" value="F:metal ion binding"/>
    <property type="evidence" value="ECO:0007669"/>
    <property type="project" value="UniProtKB-KW"/>
</dbReference>
<comment type="cofactor">
    <cofactor evidence="16">
        <name>NH4(+)</name>
        <dbReference type="ChEBI" id="CHEBI:28938"/>
    </cofactor>
    <cofactor evidence="16">
        <name>K(+)</name>
        <dbReference type="ChEBI" id="CHEBI:29103"/>
    </cofactor>
    <text evidence="16">A monovalent cation. Ammonium or potassium.</text>
</comment>
<keyword evidence="18" id="KW-1185">Reference proteome</keyword>
<dbReference type="SUPFAM" id="SSF53067">
    <property type="entry name" value="Actin-like ATPase domain"/>
    <property type="match status" value="2"/>
</dbReference>
<evidence type="ECO:0000313" key="17">
    <source>
        <dbReference type="EMBL" id="NDY57181.1"/>
    </source>
</evidence>
<comment type="pathway">
    <text evidence="4 16">Cofactor biosynthesis; coenzyme A biosynthesis; CoA from (R)-pantothenate: step 1/5.</text>
</comment>
<dbReference type="NCBIfam" id="NF009855">
    <property type="entry name" value="PRK13321.1"/>
    <property type="match status" value="1"/>
</dbReference>
<dbReference type="EC" id="2.7.1.33" evidence="6 16"/>
<evidence type="ECO:0000256" key="9">
    <source>
        <dbReference type="ARBA" id="ARBA00022741"/>
    </source>
</evidence>
<keyword evidence="11 16" id="KW-0067">ATP-binding</keyword>
<dbReference type="CDD" id="cd24015">
    <property type="entry name" value="ASKHA_NBD_PanK-III"/>
    <property type="match status" value="1"/>
</dbReference>
<dbReference type="GO" id="GO:0005524">
    <property type="term" value="F:ATP binding"/>
    <property type="evidence" value="ECO:0007669"/>
    <property type="project" value="UniProtKB-UniRule"/>
</dbReference>
<keyword evidence="13 16" id="KW-0173">Coenzyme A biosynthesis</keyword>
<dbReference type="InterPro" id="IPR043129">
    <property type="entry name" value="ATPase_NBD"/>
</dbReference>
<feature type="binding site" evidence="16">
    <location>
        <position position="138"/>
    </location>
    <ligand>
        <name>ATP</name>
        <dbReference type="ChEBI" id="CHEBI:30616"/>
    </ligand>
</feature>
<evidence type="ECO:0000256" key="2">
    <source>
        <dbReference type="ARBA" id="ARBA00001958"/>
    </source>
</evidence>
<keyword evidence="12 16" id="KW-0630">Potassium</keyword>
<comment type="catalytic activity">
    <reaction evidence="1 16">
        <text>(R)-pantothenate + ATP = (R)-4'-phosphopantothenate + ADP + H(+)</text>
        <dbReference type="Rhea" id="RHEA:16373"/>
        <dbReference type="ChEBI" id="CHEBI:10986"/>
        <dbReference type="ChEBI" id="CHEBI:15378"/>
        <dbReference type="ChEBI" id="CHEBI:29032"/>
        <dbReference type="ChEBI" id="CHEBI:30616"/>
        <dbReference type="ChEBI" id="CHEBI:456216"/>
        <dbReference type="EC" id="2.7.1.33"/>
    </reaction>
</comment>
<feature type="binding site" evidence="16">
    <location>
        <position position="191"/>
    </location>
    <ligand>
        <name>substrate</name>
    </ligand>
</feature>
<dbReference type="GO" id="GO:0005737">
    <property type="term" value="C:cytoplasm"/>
    <property type="evidence" value="ECO:0007669"/>
    <property type="project" value="UniProtKB-SubCell"/>
</dbReference>
<dbReference type="RefSeq" id="WP_163302224.1">
    <property type="nucleotide sequence ID" value="NZ_JAAGRQ010000039.1"/>
</dbReference>
<evidence type="ECO:0000256" key="13">
    <source>
        <dbReference type="ARBA" id="ARBA00022993"/>
    </source>
</evidence>
<dbReference type="HAMAP" id="MF_01274">
    <property type="entry name" value="Pantothen_kinase_3"/>
    <property type="match status" value="1"/>
</dbReference>
<feature type="binding site" evidence="16">
    <location>
        <position position="135"/>
    </location>
    <ligand>
        <name>K(+)</name>
        <dbReference type="ChEBI" id="CHEBI:29103"/>
    </ligand>
</feature>
<keyword evidence="10 16" id="KW-0418">Kinase</keyword>
<dbReference type="NCBIfam" id="TIGR00671">
    <property type="entry name" value="baf"/>
    <property type="match status" value="1"/>
</dbReference>
<evidence type="ECO:0000256" key="1">
    <source>
        <dbReference type="ARBA" id="ARBA00001206"/>
    </source>
</evidence>
<comment type="subunit">
    <text evidence="5 16">Homodimer.</text>
</comment>
<dbReference type="Gene3D" id="3.30.420.40">
    <property type="match status" value="2"/>
</dbReference>
<sequence length="267" mass="27376">MPNGPVSLLVDAGNTNLKIGVADADGLFASYVLPTDKTATPDSLGLSLSSLATHAGIAPTAVASATVSSVVPPVDPILAQACERYFNASPRFVPRDVPVPLENRYARPHEVGADRLVTAFAGRMAAETPVVIVVDFGTATTFDCVKGNAFLGGLICPGLFSSLRALSLDTAKLPHIALDAGHGGLSIGQSTAECLSQGFLHGFAAMVEGVGRLLIKHLGEPATILATGGFAAKLAPLCPSFSKVRPDLLLEGLFLLSRHGSVPAADG</sequence>
<evidence type="ECO:0000256" key="4">
    <source>
        <dbReference type="ARBA" id="ARBA00005225"/>
    </source>
</evidence>
<accession>A0A7K3NLW6</accession>
<feature type="active site" description="Proton acceptor" evidence="16">
    <location>
        <position position="114"/>
    </location>
</feature>
<gene>
    <name evidence="16" type="primary">coaX</name>
    <name evidence="17" type="ORF">G3N56_10565</name>
</gene>
<dbReference type="UniPathway" id="UPA00241">
    <property type="reaction ID" value="UER00352"/>
</dbReference>
<comment type="subcellular location">
    <subcellularLocation>
        <location evidence="3 16">Cytoplasm</location>
    </subcellularLocation>
</comment>
<evidence type="ECO:0000256" key="15">
    <source>
        <dbReference type="ARBA" id="ARBA00040883"/>
    </source>
</evidence>
<dbReference type="InterPro" id="IPR004619">
    <property type="entry name" value="Type_III_PanK"/>
</dbReference>
<evidence type="ECO:0000256" key="8">
    <source>
        <dbReference type="ARBA" id="ARBA00022679"/>
    </source>
</evidence>
<dbReference type="AlphaFoldDB" id="A0A7K3NLW6"/>
<comment type="function">
    <text evidence="16">Catalyzes the phosphorylation of pantothenate (Pan), the first step in CoA biosynthesis.</text>
</comment>
<keyword evidence="9 16" id="KW-0547">Nucleotide-binding</keyword>
<dbReference type="PANTHER" id="PTHR34265:SF1">
    <property type="entry name" value="TYPE III PANTOTHENATE KINASE"/>
    <property type="match status" value="1"/>
</dbReference>
<comment type="cofactor">
    <cofactor evidence="2">
        <name>K(+)</name>
        <dbReference type="ChEBI" id="CHEBI:29103"/>
    </cofactor>
</comment>
<keyword evidence="16" id="KW-0479">Metal-binding</keyword>
<evidence type="ECO:0000313" key="18">
    <source>
        <dbReference type="Proteomes" id="UP000469724"/>
    </source>
</evidence>
<evidence type="ECO:0000256" key="10">
    <source>
        <dbReference type="ARBA" id="ARBA00022777"/>
    </source>
</evidence>
<feature type="binding site" evidence="16">
    <location>
        <begin position="11"/>
        <end position="18"/>
    </location>
    <ligand>
        <name>ATP</name>
        <dbReference type="ChEBI" id="CHEBI:30616"/>
    </ligand>
</feature>
<dbReference type="EMBL" id="JAAGRQ010000039">
    <property type="protein sequence ID" value="NDY57181.1"/>
    <property type="molecule type" value="Genomic_DNA"/>
</dbReference>
<reference evidence="17 18" key="1">
    <citation type="submission" date="2020-02" db="EMBL/GenBank/DDBJ databases">
        <title>Comparative genomics of sulfur disproportionating microorganisms.</title>
        <authorList>
            <person name="Ward L.M."/>
            <person name="Bertran E."/>
            <person name="Johnston D.T."/>
        </authorList>
    </citation>
    <scope>NUCLEOTIDE SEQUENCE [LARGE SCALE GENOMIC DNA]</scope>
    <source>
        <strain evidence="17 18">DSM 3696</strain>
    </source>
</reference>
<dbReference type="PANTHER" id="PTHR34265">
    <property type="entry name" value="TYPE III PANTOTHENATE KINASE"/>
    <property type="match status" value="1"/>
</dbReference>
<comment type="similarity">
    <text evidence="14 16">Belongs to the type III pantothenate kinase family.</text>
</comment>
<dbReference type="GO" id="GO:0004594">
    <property type="term" value="F:pantothenate kinase activity"/>
    <property type="evidence" value="ECO:0007669"/>
    <property type="project" value="UniProtKB-UniRule"/>
</dbReference>
<evidence type="ECO:0000256" key="14">
    <source>
        <dbReference type="ARBA" id="ARBA00038036"/>
    </source>
</evidence>
<dbReference type="Proteomes" id="UP000469724">
    <property type="component" value="Unassembled WGS sequence"/>
</dbReference>